<name>A0A2S9J3S1_9SPHI</name>
<evidence type="ECO:0000259" key="4">
    <source>
        <dbReference type="Pfam" id="PF00205"/>
    </source>
</evidence>
<evidence type="ECO:0000313" key="8">
    <source>
        <dbReference type="Proteomes" id="UP000239711"/>
    </source>
</evidence>
<keyword evidence="7" id="KW-0830">Ubiquinone</keyword>
<gene>
    <name evidence="7" type="ORF">C5745_08955</name>
</gene>
<dbReference type="SUPFAM" id="SSF52467">
    <property type="entry name" value="DHS-like NAD/FAD-binding domain"/>
    <property type="match status" value="1"/>
</dbReference>
<dbReference type="PANTHER" id="PTHR42981">
    <property type="entry name" value="PYRUVATE DEHYDROGENASE [UBIQUINONE]"/>
    <property type="match status" value="1"/>
</dbReference>
<protein>
    <submittedName>
        <fullName evidence="7">Ubiquinone-dependent pyruvate dehydrogenase</fullName>
    </submittedName>
</protein>
<proteinExistence type="inferred from homology"/>
<dbReference type="Gene3D" id="3.40.50.1220">
    <property type="entry name" value="TPP-binding domain"/>
    <property type="match status" value="1"/>
</dbReference>
<dbReference type="RefSeq" id="WP_105716665.1">
    <property type="nucleotide sequence ID" value="NZ_PVBQ01000006.1"/>
</dbReference>
<dbReference type="GO" id="GO:0019752">
    <property type="term" value="P:carboxylic acid metabolic process"/>
    <property type="evidence" value="ECO:0007669"/>
    <property type="project" value="UniProtKB-ARBA"/>
</dbReference>
<dbReference type="InterPro" id="IPR029035">
    <property type="entry name" value="DHS-like_NAD/FAD-binding_dom"/>
</dbReference>
<feature type="domain" description="Thiamine pyrophosphate enzyme N-terminal TPP-binding" evidence="6">
    <location>
        <begin position="6"/>
        <end position="116"/>
    </location>
</feature>
<evidence type="ECO:0000259" key="5">
    <source>
        <dbReference type="Pfam" id="PF02775"/>
    </source>
</evidence>
<dbReference type="PROSITE" id="PS00187">
    <property type="entry name" value="TPP_ENZYMES"/>
    <property type="match status" value="1"/>
</dbReference>
<dbReference type="Pfam" id="PF02776">
    <property type="entry name" value="TPP_enzyme_N"/>
    <property type="match status" value="1"/>
</dbReference>
<dbReference type="EMBL" id="PVBQ01000006">
    <property type="protein sequence ID" value="PRD47443.1"/>
    <property type="molecule type" value="Genomic_DNA"/>
</dbReference>
<dbReference type="GO" id="GO:0003824">
    <property type="term" value="F:catalytic activity"/>
    <property type="evidence" value="ECO:0007669"/>
    <property type="project" value="InterPro"/>
</dbReference>
<dbReference type="InterPro" id="IPR047211">
    <property type="entry name" value="POXB-like"/>
</dbReference>
<keyword evidence="2 3" id="KW-0786">Thiamine pyrophosphate</keyword>
<organism evidence="7 8">
    <name type="scientific">Sphingobacterium haloxyli</name>
    <dbReference type="NCBI Taxonomy" id="2100533"/>
    <lineage>
        <taxon>Bacteria</taxon>
        <taxon>Pseudomonadati</taxon>
        <taxon>Bacteroidota</taxon>
        <taxon>Sphingobacteriia</taxon>
        <taxon>Sphingobacteriales</taxon>
        <taxon>Sphingobacteriaceae</taxon>
        <taxon>Sphingobacterium</taxon>
    </lineage>
</organism>
<evidence type="ECO:0000256" key="2">
    <source>
        <dbReference type="ARBA" id="ARBA00023052"/>
    </source>
</evidence>
<dbReference type="Pfam" id="PF00205">
    <property type="entry name" value="TPP_enzyme_M"/>
    <property type="match status" value="1"/>
</dbReference>
<evidence type="ECO:0000313" key="7">
    <source>
        <dbReference type="EMBL" id="PRD47443.1"/>
    </source>
</evidence>
<dbReference type="PANTHER" id="PTHR42981:SF2">
    <property type="entry name" value="PYRUVATE DEHYDROGENASE [UBIQUINONE]"/>
    <property type="match status" value="1"/>
</dbReference>
<sequence>MAKLIADQLVETIAQAGIKRIYAVAGDSLNEVNDAVRRSTDIEWIHVRHEETGAFAAAAEAELNGIACCAGSSGPGHVHLINGLYEAQRNNVPVLAIASTCATDEFGTGYFQETNTIKLFADCSGYNEIATTPKQFPRMLQAALQHAHTKGEVAVLGLPGDLSKEKAEESSVTPYLLKQRPVFRPADNELRELAQRLNKASKITIFCGFGASEAHTEIIALAGLLKSPVAYSFRGKMGIQYNNPYEVGMTGLLGLPSAFYAMHHAELLLLLGTDFPYKEFMPDDLEIIQVDKRPERLGRKAKVSLGLAGNIKDTLAALLPFLEEKKDDAFLQKQLDKYEDVKKSLRTYVEDTGKQRAISPEFLTDIINKLADDDAIFTVDTGMCCVWGARYLQATGKRVLLGSFTHGSMANALPHAIGAALARPTQQVIALCGDGGLSMMMGDLATVVQYKLPIKIVVFDNRSLGMVRLEMQVEGLPDGETDMVNPDFAKVGDAMGMNNFTVDSPEDVERTLQNAFAVNGPALIHVYTNPDSLAMPPKIEFEQLKGMASSMGKMMLHGDFKDVANIIKSNYKHIEDVF</sequence>
<dbReference type="GO" id="GO:0030976">
    <property type="term" value="F:thiamine pyrophosphate binding"/>
    <property type="evidence" value="ECO:0007669"/>
    <property type="project" value="InterPro"/>
</dbReference>
<dbReference type="SUPFAM" id="SSF52518">
    <property type="entry name" value="Thiamin diphosphate-binding fold (THDP-binding)"/>
    <property type="match status" value="2"/>
</dbReference>
<keyword evidence="7" id="KW-0670">Pyruvate</keyword>
<feature type="domain" description="Thiamine pyrophosphate enzyme central" evidence="4">
    <location>
        <begin position="191"/>
        <end position="318"/>
    </location>
</feature>
<feature type="domain" description="Thiamine pyrophosphate enzyme TPP-binding" evidence="5">
    <location>
        <begin position="380"/>
        <end position="526"/>
    </location>
</feature>
<evidence type="ECO:0000259" key="6">
    <source>
        <dbReference type="Pfam" id="PF02776"/>
    </source>
</evidence>
<dbReference type="GO" id="GO:0000287">
    <property type="term" value="F:magnesium ion binding"/>
    <property type="evidence" value="ECO:0007669"/>
    <property type="project" value="InterPro"/>
</dbReference>
<dbReference type="Gene3D" id="3.40.50.970">
    <property type="match status" value="2"/>
</dbReference>
<reference evidence="7 8" key="1">
    <citation type="submission" date="2018-02" db="EMBL/GenBank/DDBJ databases">
        <title>The draft genome of Sphingobacterium sp. 5JN-11.</title>
        <authorList>
            <person name="Liu L."/>
            <person name="Li L."/>
            <person name="Liang L."/>
            <person name="Zhang X."/>
            <person name="Wang T."/>
        </authorList>
    </citation>
    <scope>NUCLEOTIDE SEQUENCE [LARGE SCALE GENOMIC DNA]</scope>
    <source>
        <strain evidence="7 8">5JN-11</strain>
    </source>
</reference>
<dbReference type="InterPro" id="IPR011766">
    <property type="entry name" value="TPP_enzyme_TPP-bd"/>
</dbReference>
<dbReference type="AlphaFoldDB" id="A0A2S9J3S1"/>
<dbReference type="InterPro" id="IPR029061">
    <property type="entry name" value="THDP-binding"/>
</dbReference>
<evidence type="ECO:0000256" key="1">
    <source>
        <dbReference type="ARBA" id="ARBA00007812"/>
    </source>
</evidence>
<accession>A0A2S9J3S1</accession>
<comment type="similarity">
    <text evidence="1 3">Belongs to the TPP enzyme family.</text>
</comment>
<evidence type="ECO:0000256" key="3">
    <source>
        <dbReference type="RuleBase" id="RU362132"/>
    </source>
</evidence>
<dbReference type="Proteomes" id="UP000239711">
    <property type="component" value="Unassembled WGS sequence"/>
</dbReference>
<dbReference type="InterPro" id="IPR000399">
    <property type="entry name" value="TPP-bd_CS"/>
</dbReference>
<dbReference type="InterPro" id="IPR012000">
    <property type="entry name" value="Thiamin_PyroP_enz_cen_dom"/>
</dbReference>
<dbReference type="InterPro" id="IPR012001">
    <property type="entry name" value="Thiamin_PyroP_enz_TPP-bd_dom"/>
</dbReference>
<dbReference type="CDD" id="cd02014">
    <property type="entry name" value="TPP_POX"/>
    <property type="match status" value="1"/>
</dbReference>
<comment type="caution">
    <text evidence="7">The sequence shown here is derived from an EMBL/GenBank/DDBJ whole genome shotgun (WGS) entry which is preliminary data.</text>
</comment>
<dbReference type="InterPro" id="IPR047212">
    <property type="entry name" value="TPP_POXB-like"/>
</dbReference>
<dbReference type="Pfam" id="PF02775">
    <property type="entry name" value="TPP_enzyme_C"/>
    <property type="match status" value="1"/>
</dbReference>
<keyword evidence="8" id="KW-1185">Reference proteome</keyword>
<dbReference type="OrthoDB" id="4494979at2"/>